<protein>
    <recommendedName>
        <fullName evidence="4">Lysozyme inhibitor LprI N-terminal domain-containing protein</fullName>
    </recommendedName>
</protein>
<organism evidence="2 3">
    <name type="scientific">Nitrincola iocasae</name>
    <dbReference type="NCBI Taxonomy" id="2614693"/>
    <lineage>
        <taxon>Bacteria</taxon>
        <taxon>Pseudomonadati</taxon>
        <taxon>Pseudomonadota</taxon>
        <taxon>Gammaproteobacteria</taxon>
        <taxon>Oceanospirillales</taxon>
        <taxon>Oceanospirillaceae</taxon>
        <taxon>Nitrincola</taxon>
    </lineage>
</organism>
<dbReference type="Proteomes" id="UP000325606">
    <property type="component" value="Chromosome"/>
</dbReference>
<evidence type="ECO:0000256" key="1">
    <source>
        <dbReference type="SAM" id="SignalP"/>
    </source>
</evidence>
<dbReference type="AlphaFoldDB" id="A0A5J6LCF5"/>
<reference evidence="2 3" key="1">
    <citation type="submission" date="2019-09" db="EMBL/GenBank/DDBJ databases">
        <title>Nitrincola iocasae sp. nov., a bacterium isolated from the sediment collected at a cold seep field in South China Sea.</title>
        <authorList>
            <person name="Zhang H."/>
            <person name="Wang H."/>
            <person name="Li C."/>
        </authorList>
    </citation>
    <scope>NUCLEOTIDE SEQUENCE [LARGE SCALE GENOMIC DNA]</scope>
    <source>
        <strain evidence="2 3">KXZD1103</strain>
    </source>
</reference>
<evidence type="ECO:0000313" key="2">
    <source>
        <dbReference type="EMBL" id="QEW05892.1"/>
    </source>
</evidence>
<accession>A0A5J6LCF5</accession>
<dbReference type="EMBL" id="CP044222">
    <property type="protein sequence ID" value="QEW05892.1"/>
    <property type="molecule type" value="Genomic_DNA"/>
</dbReference>
<gene>
    <name evidence="2" type="ORF">F5I99_04980</name>
</gene>
<evidence type="ECO:0008006" key="4">
    <source>
        <dbReference type="Google" id="ProtNLM"/>
    </source>
</evidence>
<feature type="signal peptide" evidence="1">
    <location>
        <begin position="1"/>
        <end position="22"/>
    </location>
</feature>
<keyword evidence="1" id="KW-0732">Signal</keyword>
<feature type="chain" id="PRO_5023840302" description="Lysozyme inhibitor LprI N-terminal domain-containing protein" evidence="1">
    <location>
        <begin position="23"/>
        <end position="141"/>
    </location>
</feature>
<dbReference type="RefSeq" id="WP_151053931.1">
    <property type="nucleotide sequence ID" value="NZ_CP044222.1"/>
</dbReference>
<sequence length="141" mass="16193">MNLIKSISVFFLLISSIYSVYAEDNKASIEYYNKCIEDQGGISNGAIVSCTNEVIRHSDEIIMALVDEISMVDNYPYEKPNQAMIDYEIEMKEMFESSIYPYFESSANICKYFSFHVGGPAGPICNMDFRLQLLEALKRYR</sequence>
<name>A0A5J6LCF5_9GAMM</name>
<proteinExistence type="predicted"/>
<keyword evidence="3" id="KW-1185">Reference proteome</keyword>
<evidence type="ECO:0000313" key="3">
    <source>
        <dbReference type="Proteomes" id="UP000325606"/>
    </source>
</evidence>
<dbReference type="KEGG" id="nik:F5I99_04980"/>